<dbReference type="Pfam" id="PF02254">
    <property type="entry name" value="TrkA_N"/>
    <property type="match status" value="1"/>
</dbReference>
<dbReference type="Proteomes" id="UP000021369">
    <property type="component" value="Unassembled WGS sequence"/>
</dbReference>
<dbReference type="Gene3D" id="3.40.50.720">
    <property type="entry name" value="NAD(P)-binding Rossmann-like Domain"/>
    <property type="match status" value="1"/>
</dbReference>
<dbReference type="PANTHER" id="PTHR43833:SF7">
    <property type="entry name" value="KTR SYSTEM POTASSIUM UPTAKE PROTEIN C"/>
    <property type="match status" value="1"/>
</dbReference>
<dbReference type="PANTHER" id="PTHR43833">
    <property type="entry name" value="POTASSIUM CHANNEL PROTEIN 2-RELATED-RELATED"/>
    <property type="match status" value="1"/>
</dbReference>
<keyword evidence="4" id="KW-1185">Reference proteome</keyword>
<dbReference type="OrthoDB" id="9776294at2"/>
<dbReference type="Gene3D" id="3.30.70.1450">
    <property type="entry name" value="Regulator of K+ conductance, C-terminal domain"/>
    <property type="match status" value="1"/>
</dbReference>
<accession>A0A011VYX5</accession>
<organism evidence="3 4">
    <name type="scientific">Ruminococcus albus SY3</name>
    <dbReference type="NCBI Taxonomy" id="1341156"/>
    <lineage>
        <taxon>Bacteria</taxon>
        <taxon>Bacillati</taxon>
        <taxon>Bacillota</taxon>
        <taxon>Clostridia</taxon>
        <taxon>Eubacteriales</taxon>
        <taxon>Oscillospiraceae</taxon>
        <taxon>Ruminococcus</taxon>
    </lineage>
</organism>
<gene>
    <name evidence="3" type="ORF">RASY3_01170</name>
</gene>
<evidence type="ECO:0000259" key="1">
    <source>
        <dbReference type="PROSITE" id="PS51201"/>
    </source>
</evidence>
<dbReference type="PROSITE" id="PS51202">
    <property type="entry name" value="RCK_C"/>
    <property type="match status" value="1"/>
</dbReference>
<protein>
    <submittedName>
        <fullName evidence="3">Potassium transporter TrkA</fullName>
    </submittedName>
</protein>
<dbReference type="InterPro" id="IPR036721">
    <property type="entry name" value="RCK_C_sf"/>
</dbReference>
<dbReference type="SUPFAM" id="SSF116726">
    <property type="entry name" value="TrkA C-terminal domain-like"/>
    <property type="match status" value="1"/>
</dbReference>
<reference evidence="3 4" key="1">
    <citation type="submission" date="2013-06" db="EMBL/GenBank/DDBJ databases">
        <title>Rumen cellulosomics: divergent fiber-degrading strategies revealed by comparative genome-wide analysis of six Ruminococcal strains.</title>
        <authorList>
            <person name="Dassa B."/>
            <person name="Borovok I."/>
            <person name="Lamed R."/>
            <person name="Flint H."/>
            <person name="Yeoman C.J."/>
            <person name="White B."/>
            <person name="Bayer E.A."/>
        </authorList>
    </citation>
    <scope>NUCLEOTIDE SEQUENCE [LARGE SCALE GENOMIC DNA]</scope>
    <source>
        <strain evidence="3 4">SY3</strain>
    </source>
</reference>
<dbReference type="InterPro" id="IPR050721">
    <property type="entry name" value="Trk_Ktr_HKT_K-transport"/>
</dbReference>
<evidence type="ECO:0000313" key="3">
    <source>
        <dbReference type="EMBL" id="EXM40506.1"/>
    </source>
</evidence>
<dbReference type="InterPro" id="IPR003148">
    <property type="entry name" value="RCK_N"/>
</dbReference>
<dbReference type="InterPro" id="IPR006037">
    <property type="entry name" value="RCK_C"/>
</dbReference>
<comment type="caution">
    <text evidence="3">The sequence shown here is derived from an EMBL/GenBank/DDBJ whole genome shotgun (WGS) entry which is preliminary data.</text>
</comment>
<name>A0A011VYX5_RUMAL</name>
<sequence>MARSFLIVGMGRFGKHMAKSLTAMDNEVLAIDINEDRVNSVLKYVTDARIGDATDAQFLKELGVNNFDVCICAIGDNFQASLETTCLMHELGANYVFARANRDIHKKFLLRNGADEVIYAEKETAERFAVRFGSEGVFDYFNLNDKYAIYEISVPESWIGKNLLESNVRQKHHINVLAVKQDNDFKMATIDHRFTEDERLLVMGTMENIRKMRK</sequence>
<dbReference type="EMBL" id="JEOB01000001">
    <property type="protein sequence ID" value="EXM40506.1"/>
    <property type="molecule type" value="Genomic_DNA"/>
</dbReference>
<feature type="domain" description="RCK C-terminal" evidence="2">
    <location>
        <begin position="135"/>
        <end position="214"/>
    </location>
</feature>
<feature type="domain" description="RCK N-terminal" evidence="1">
    <location>
        <begin position="2"/>
        <end position="119"/>
    </location>
</feature>
<dbReference type="SUPFAM" id="SSF51735">
    <property type="entry name" value="NAD(P)-binding Rossmann-fold domains"/>
    <property type="match status" value="1"/>
</dbReference>
<dbReference type="PROSITE" id="PS51201">
    <property type="entry name" value="RCK_N"/>
    <property type="match status" value="1"/>
</dbReference>
<dbReference type="GO" id="GO:0008324">
    <property type="term" value="F:monoatomic cation transmembrane transporter activity"/>
    <property type="evidence" value="ECO:0007669"/>
    <property type="project" value="InterPro"/>
</dbReference>
<dbReference type="Pfam" id="PF02080">
    <property type="entry name" value="TrkA_C"/>
    <property type="match status" value="1"/>
</dbReference>
<evidence type="ECO:0000313" key="4">
    <source>
        <dbReference type="Proteomes" id="UP000021369"/>
    </source>
</evidence>
<dbReference type="AlphaFoldDB" id="A0A011VYX5"/>
<dbReference type="RefSeq" id="WP_024857339.1">
    <property type="nucleotide sequence ID" value="NZ_JEOB01000001.1"/>
</dbReference>
<dbReference type="GO" id="GO:0006813">
    <property type="term" value="P:potassium ion transport"/>
    <property type="evidence" value="ECO:0007669"/>
    <property type="project" value="InterPro"/>
</dbReference>
<dbReference type="InterPro" id="IPR036291">
    <property type="entry name" value="NAD(P)-bd_dom_sf"/>
</dbReference>
<evidence type="ECO:0000259" key="2">
    <source>
        <dbReference type="PROSITE" id="PS51202"/>
    </source>
</evidence>
<dbReference type="PATRIC" id="fig|1341156.4.peg.765"/>
<proteinExistence type="predicted"/>